<proteinExistence type="predicted"/>
<name>L0DB32_SINAD</name>
<protein>
    <submittedName>
        <fullName evidence="1">Uncharacterized protein</fullName>
    </submittedName>
</protein>
<dbReference type="AlphaFoldDB" id="L0DB32"/>
<dbReference type="EMBL" id="CP003364">
    <property type="protein sequence ID" value="AGA26053.1"/>
    <property type="molecule type" value="Genomic_DNA"/>
</dbReference>
<sequence length="83" mass="9592">MPDASKPNDRHGMFKIIAKEEFPDADDQIISLIVEIMMREEKVSLLRYRTRLFGTFTPGEVMALKRCDMRAAKFDGRTPDVDE</sequence>
<dbReference type="RefSeq" id="WP_015245222.1">
    <property type="nucleotide sequence ID" value="NC_019892.1"/>
</dbReference>
<dbReference type="KEGG" id="saci:Sinac_1677"/>
<gene>
    <name evidence="1" type="ordered locus">Sinac_1677</name>
</gene>
<dbReference type="Proteomes" id="UP000010798">
    <property type="component" value="Chromosome"/>
</dbReference>
<organism evidence="1 2">
    <name type="scientific">Singulisphaera acidiphila (strain ATCC BAA-1392 / DSM 18658 / VKM B-2454 / MOB10)</name>
    <dbReference type="NCBI Taxonomy" id="886293"/>
    <lineage>
        <taxon>Bacteria</taxon>
        <taxon>Pseudomonadati</taxon>
        <taxon>Planctomycetota</taxon>
        <taxon>Planctomycetia</taxon>
        <taxon>Isosphaerales</taxon>
        <taxon>Isosphaeraceae</taxon>
        <taxon>Singulisphaera</taxon>
    </lineage>
</organism>
<accession>L0DB32</accession>
<evidence type="ECO:0000313" key="2">
    <source>
        <dbReference type="Proteomes" id="UP000010798"/>
    </source>
</evidence>
<evidence type="ECO:0000313" key="1">
    <source>
        <dbReference type="EMBL" id="AGA26053.1"/>
    </source>
</evidence>
<keyword evidence="2" id="KW-1185">Reference proteome</keyword>
<dbReference type="HOGENOM" id="CLU_2540749_0_0_0"/>
<reference evidence="1 2" key="1">
    <citation type="submission" date="2012-02" db="EMBL/GenBank/DDBJ databases">
        <title>Complete sequence of chromosome of Singulisphaera acidiphila DSM 18658.</title>
        <authorList>
            <consortium name="US DOE Joint Genome Institute (JGI-PGF)"/>
            <person name="Lucas S."/>
            <person name="Copeland A."/>
            <person name="Lapidus A."/>
            <person name="Glavina del Rio T."/>
            <person name="Dalin E."/>
            <person name="Tice H."/>
            <person name="Bruce D."/>
            <person name="Goodwin L."/>
            <person name="Pitluck S."/>
            <person name="Peters L."/>
            <person name="Ovchinnikova G."/>
            <person name="Chertkov O."/>
            <person name="Kyrpides N."/>
            <person name="Mavromatis K."/>
            <person name="Ivanova N."/>
            <person name="Brettin T."/>
            <person name="Detter J.C."/>
            <person name="Han C."/>
            <person name="Larimer F."/>
            <person name="Land M."/>
            <person name="Hauser L."/>
            <person name="Markowitz V."/>
            <person name="Cheng J.-F."/>
            <person name="Hugenholtz P."/>
            <person name="Woyke T."/>
            <person name="Wu D."/>
            <person name="Tindall B."/>
            <person name="Pomrenke H."/>
            <person name="Brambilla E."/>
            <person name="Klenk H.-P."/>
            <person name="Eisen J.A."/>
        </authorList>
    </citation>
    <scope>NUCLEOTIDE SEQUENCE [LARGE SCALE GENOMIC DNA]</scope>
    <source>
        <strain evidence="2">ATCC BAA-1392 / DSM 18658 / VKM B-2454 / MOB10</strain>
    </source>
</reference>